<evidence type="ECO:0000313" key="1">
    <source>
        <dbReference type="EMBL" id="MBK4736897.1"/>
    </source>
</evidence>
<dbReference type="EMBL" id="JAEPBG010000009">
    <property type="protein sequence ID" value="MBK4736897.1"/>
    <property type="molecule type" value="Genomic_DNA"/>
</dbReference>
<sequence>MMRFAGGAALVRLVRGQLNESTHSMQNRQETLPAGSALIASVVLAGLFD</sequence>
<dbReference type="AlphaFoldDB" id="A0A934SW78"/>
<name>A0A934SW78_9BURK</name>
<evidence type="ECO:0000313" key="2">
    <source>
        <dbReference type="Proteomes" id="UP000622890"/>
    </source>
</evidence>
<protein>
    <submittedName>
        <fullName evidence="1">Uncharacterized protein</fullName>
    </submittedName>
</protein>
<keyword evidence="2" id="KW-1185">Reference proteome</keyword>
<proteinExistence type="predicted"/>
<accession>A0A934SW78</accession>
<comment type="caution">
    <text evidence="1">The sequence shown here is derived from an EMBL/GenBank/DDBJ whole genome shotgun (WGS) entry which is preliminary data.</text>
</comment>
<reference evidence="1" key="1">
    <citation type="submission" date="2021-01" db="EMBL/GenBank/DDBJ databases">
        <title>Genome sequence of strain Noviherbaspirillum sp. DKR-6.</title>
        <authorList>
            <person name="Chaudhary D.K."/>
        </authorList>
    </citation>
    <scope>NUCLEOTIDE SEQUENCE</scope>
    <source>
        <strain evidence="1">DKR-6</strain>
    </source>
</reference>
<organism evidence="1 2">
    <name type="scientific">Noviherbaspirillum pedocola</name>
    <dbReference type="NCBI Taxonomy" id="2801341"/>
    <lineage>
        <taxon>Bacteria</taxon>
        <taxon>Pseudomonadati</taxon>
        <taxon>Pseudomonadota</taxon>
        <taxon>Betaproteobacteria</taxon>
        <taxon>Burkholderiales</taxon>
        <taxon>Oxalobacteraceae</taxon>
        <taxon>Noviherbaspirillum</taxon>
    </lineage>
</organism>
<dbReference type="RefSeq" id="WP_200594777.1">
    <property type="nucleotide sequence ID" value="NZ_JAEPBG010000009.1"/>
</dbReference>
<gene>
    <name evidence="1" type="ORF">JJB74_19930</name>
</gene>
<dbReference type="Proteomes" id="UP000622890">
    <property type="component" value="Unassembled WGS sequence"/>
</dbReference>